<dbReference type="AlphaFoldDB" id="A0A1J3G2V0"/>
<keyword evidence="4" id="KW-0539">Nucleus</keyword>
<evidence type="ECO:0000313" key="7">
    <source>
        <dbReference type="EMBL" id="JAU49144.1"/>
    </source>
</evidence>
<sequence>MGQDRGLWFPPTQRLNSLASLALDPNLMSKTWVGTTDMFSTLGSNQDSVQLLHSYFDGSHGWFHSQRFLPLQKPCIMKMPLAGFLRNQVDSVISKAEGECNQKRFLVFDQSGDQTNLVLTSDIKKSFGSLKQPNMKEDLQRSKKDLAICQEMMRISEPDWQSEKQEDTDELNALLYSDDESDCSSDEDEVTSSRHSPSTMSVHGDQETFVRSHAKKRKVLENMLDAESSCGFLKRSKPSSNKIGEEKIFETINLLRSVIPGEELMDPIVVIDRAINYLISLKMEAENGGYGTLCMQDT</sequence>
<keyword evidence="3" id="KW-0804">Transcription</keyword>
<keyword evidence="2" id="KW-0805">Transcription regulation</keyword>
<dbReference type="PROSITE" id="PS50888">
    <property type="entry name" value="BHLH"/>
    <property type="match status" value="1"/>
</dbReference>
<evidence type="ECO:0000256" key="2">
    <source>
        <dbReference type="ARBA" id="ARBA00023015"/>
    </source>
</evidence>
<dbReference type="PANTHER" id="PTHR36066">
    <property type="entry name" value="TRANSCRIPTION FACTOR BHLH145"/>
    <property type="match status" value="1"/>
</dbReference>
<dbReference type="EMBL" id="GEVK01003688">
    <property type="protein sequence ID" value="JAU49144.1"/>
    <property type="molecule type" value="Transcribed_RNA"/>
</dbReference>
<accession>A0A1J3G2V0</accession>
<gene>
    <name evidence="7" type="ORF">LC_TR10705_c0_g1_i1_g.37897</name>
</gene>
<evidence type="ECO:0000256" key="3">
    <source>
        <dbReference type="ARBA" id="ARBA00023163"/>
    </source>
</evidence>
<comment type="subcellular location">
    <subcellularLocation>
        <location evidence="1">Nucleus</location>
    </subcellularLocation>
</comment>
<proteinExistence type="predicted"/>
<name>A0A1J3G2V0_NOCCA</name>
<dbReference type="PANTHER" id="PTHR36066:SF2">
    <property type="entry name" value="TRANSCRIPTION FACTOR BHLH145"/>
    <property type="match status" value="1"/>
</dbReference>
<reference evidence="7" key="1">
    <citation type="submission" date="2016-07" db="EMBL/GenBank/DDBJ databases">
        <title>De novo transcriptome assembly of four accessions of the metal hyperaccumulator plant Noccaea caerulescens.</title>
        <authorList>
            <person name="Blande D."/>
            <person name="Halimaa P."/>
            <person name="Tervahauta A.I."/>
            <person name="Aarts M.G."/>
            <person name="Karenlampi S.O."/>
        </authorList>
    </citation>
    <scope>NUCLEOTIDE SEQUENCE</scope>
</reference>
<dbReference type="InterPro" id="IPR011598">
    <property type="entry name" value="bHLH_dom"/>
</dbReference>
<evidence type="ECO:0000256" key="1">
    <source>
        <dbReference type="ARBA" id="ARBA00004123"/>
    </source>
</evidence>
<protein>
    <recommendedName>
        <fullName evidence="6">BHLH domain-containing protein</fullName>
    </recommendedName>
</protein>
<feature type="domain" description="BHLH" evidence="6">
    <location>
        <begin position="232"/>
        <end position="281"/>
    </location>
</feature>
<dbReference type="InterPro" id="IPR037546">
    <property type="entry name" value="SAC51-like"/>
</dbReference>
<dbReference type="GO" id="GO:0046983">
    <property type="term" value="F:protein dimerization activity"/>
    <property type="evidence" value="ECO:0007669"/>
    <property type="project" value="InterPro"/>
</dbReference>
<organism evidence="7">
    <name type="scientific">Noccaea caerulescens</name>
    <name type="common">Alpine penny-cress</name>
    <name type="synonym">Thlaspi caerulescens</name>
    <dbReference type="NCBI Taxonomy" id="107243"/>
    <lineage>
        <taxon>Eukaryota</taxon>
        <taxon>Viridiplantae</taxon>
        <taxon>Streptophyta</taxon>
        <taxon>Embryophyta</taxon>
        <taxon>Tracheophyta</taxon>
        <taxon>Spermatophyta</taxon>
        <taxon>Magnoliopsida</taxon>
        <taxon>eudicotyledons</taxon>
        <taxon>Gunneridae</taxon>
        <taxon>Pentapetalae</taxon>
        <taxon>rosids</taxon>
        <taxon>malvids</taxon>
        <taxon>Brassicales</taxon>
        <taxon>Brassicaceae</taxon>
        <taxon>Coluteocarpeae</taxon>
        <taxon>Noccaea</taxon>
    </lineage>
</organism>
<dbReference type="GO" id="GO:0005634">
    <property type="term" value="C:nucleus"/>
    <property type="evidence" value="ECO:0007669"/>
    <property type="project" value="UniProtKB-SubCell"/>
</dbReference>
<evidence type="ECO:0000256" key="5">
    <source>
        <dbReference type="SAM" id="MobiDB-lite"/>
    </source>
</evidence>
<feature type="compositionally biased region" description="Acidic residues" evidence="5">
    <location>
        <begin position="178"/>
        <end position="190"/>
    </location>
</feature>
<evidence type="ECO:0000259" key="6">
    <source>
        <dbReference type="PROSITE" id="PS50888"/>
    </source>
</evidence>
<evidence type="ECO:0000256" key="4">
    <source>
        <dbReference type="ARBA" id="ARBA00023242"/>
    </source>
</evidence>
<feature type="region of interest" description="Disordered" evidence="5">
    <location>
        <begin position="178"/>
        <end position="207"/>
    </location>
</feature>
<dbReference type="CDD" id="cd18917">
    <property type="entry name" value="bHLH_AtSAC51_like"/>
    <property type="match status" value="1"/>
</dbReference>